<evidence type="ECO:0000313" key="2">
    <source>
        <dbReference type="Proteomes" id="UP001206925"/>
    </source>
</evidence>
<name>A0AAD5CUQ4_AMBAR</name>
<reference evidence="1" key="1">
    <citation type="submission" date="2022-06" db="EMBL/GenBank/DDBJ databases">
        <title>Uncovering the hologenomic basis of an extraordinary plant invasion.</title>
        <authorList>
            <person name="Bieker V.C."/>
            <person name="Martin M.D."/>
            <person name="Gilbert T."/>
            <person name="Hodgins K."/>
            <person name="Battlay P."/>
            <person name="Petersen B."/>
            <person name="Wilson J."/>
        </authorList>
    </citation>
    <scope>NUCLEOTIDE SEQUENCE</scope>
    <source>
        <strain evidence="1">AA19_3_7</strain>
        <tissue evidence="1">Leaf</tissue>
    </source>
</reference>
<evidence type="ECO:0000313" key="1">
    <source>
        <dbReference type="EMBL" id="KAI7748653.1"/>
    </source>
</evidence>
<gene>
    <name evidence="1" type="ORF">M8C21_012453</name>
</gene>
<organism evidence="1 2">
    <name type="scientific">Ambrosia artemisiifolia</name>
    <name type="common">Common ragweed</name>
    <dbReference type="NCBI Taxonomy" id="4212"/>
    <lineage>
        <taxon>Eukaryota</taxon>
        <taxon>Viridiplantae</taxon>
        <taxon>Streptophyta</taxon>
        <taxon>Embryophyta</taxon>
        <taxon>Tracheophyta</taxon>
        <taxon>Spermatophyta</taxon>
        <taxon>Magnoliopsida</taxon>
        <taxon>eudicotyledons</taxon>
        <taxon>Gunneridae</taxon>
        <taxon>Pentapetalae</taxon>
        <taxon>asterids</taxon>
        <taxon>campanulids</taxon>
        <taxon>Asterales</taxon>
        <taxon>Asteraceae</taxon>
        <taxon>Asteroideae</taxon>
        <taxon>Heliantheae alliance</taxon>
        <taxon>Heliantheae</taxon>
        <taxon>Ambrosia</taxon>
    </lineage>
</organism>
<proteinExistence type="predicted"/>
<dbReference type="AlphaFoldDB" id="A0AAD5CUQ4"/>
<dbReference type="PANTHER" id="PTHR33704">
    <property type="entry name" value="PROTEIN HEAT INTOLERANT 4-RELATED"/>
    <property type="match status" value="1"/>
</dbReference>
<dbReference type="InterPro" id="IPR039313">
    <property type="entry name" value="HIT4"/>
</dbReference>
<dbReference type="GO" id="GO:1900034">
    <property type="term" value="P:regulation of cellular response to heat"/>
    <property type="evidence" value="ECO:0007669"/>
    <property type="project" value="InterPro"/>
</dbReference>
<accession>A0AAD5CUQ4</accession>
<dbReference type="PANTHER" id="PTHR33704:SF1">
    <property type="entry name" value="PROTEIN HEAT INTOLERANT 4-RELATED"/>
    <property type="match status" value="1"/>
</dbReference>
<comment type="caution">
    <text evidence="1">The sequence shown here is derived from an EMBL/GenBank/DDBJ whole genome shotgun (WGS) entry which is preliminary data.</text>
</comment>
<dbReference type="EMBL" id="JAMZMK010006496">
    <property type="protein sequence ID" value="KAI7748653.1"/>
    <property type="molecule type" value="Genomic_DNA"/>
</dbReference>
<dbReference type="Proteomes" id="UP001206925">
    <property type="component" value="Unassembled WGS sequence"/>
</dbReference>
<sequence length="86" mass="9778">MGTSVERLNPQIYILSLLQEAALELNQVKNLEHCLPYFKNPFKDDEIEQNTIVGIAYPIQGGPVVCSFDWELDQPLFVVISIKLMV</sequence>
<keyword evidence="2" id="KW-1185">Reference proteome</keyword>
<protein>
    <submittedName>
        <fullName evidence="1">Uncharacterized protein</fullName>
    </submittedName>
</protein>